<gene>
    <name evidence="1" type="ORF">VNO78_12325</name>
</gene>
<name>A0AAN9SMS9_PSOTE</name>
<protein>
    <submittedName>
        <fullName evidence="1">Uncharacterized protein</fullName>
    </submittedName>
</protein>
<accession>A0AAN9SMS9</accession>
<dbReference type="EMBL" id="JAYMYS010000003">
    <property type="protein sequence ID" value="KAK7401015.1"/>
    <property type="molecule type" value="Genomic_DNA"/>
</dbReference>
<dbReference type="Proteomes" id="UP001386955">
    <property type="component" value="Unassembled WGS sequence"/>
</dbReference>
<dbReference type="AlphaFoldDB" id="A0AAN9SMS9"/>
<evidence type="ECO:0000313" key="1">
    <source>
        <dbReference type="EMBL" id="KAK7401015.1"/>
    </source>
</evidence>
<evidence type="ECO:0000313" key="2">
    <source>
        <dbReference type="Proteomes" id="UP001386955"/>
    </source>
</evidence>
<comment type="caution">
    <text evidence="1">The sequence shown here is derived from an EMBL/GenBank/DDBJ whole genome shotgun (WGS) entry which is preliminary data.</text>
</comment>
<keyword evidence="2" id="KW-1185">Reference proteome</keyword>
<reference evidence="1 2" key="1">
    <citation type="submission" date="2024-01" db="EMBL/GenBank/DDBJ databases">
        <title>The genomes of 5 underutilized Papilionoideae crops provide insights into root nodulation and disease resistanc.</title>
        <authorList>
            <person name="Jiang F."/>
        </authorList>
    </citation>
    <scope>NUCLEOTIDE SEQUENCE [LARGE SCALE GENOMIC DNA]</scope>
    <source>
        <strain evidence="1">DUOXIRENSHENG_FW03</strain>
        <tissue evidence="1">Leaves</tissue>
    </source>
</reference>
<proteinExistence type="predicted"/>
<sequence length="112" mass="12857">MPYSRHHELKALVYMHNNFGFGPGGIEILDKSRDSILRANMIKRACSGVMNSQWVRGVATESKFGYDGSPVRSWFGFNENFWLGMVWVSLGSSKVKKEFMISKHRGFDDYDL</sequence>
<organism evidence="1 2">
    <name type="scientific">Psophocarpus tetragonolobus</name>
    <name type="common">Winged bean</name>
    <name type="synonym">Dolichos tetragonolobus</name>
    <dbReference type="NCBI Taxonomy" id="3891"/>
    <lineage>
        <taxon>Eukaryota</taxon>
        <taxon>Viridiplantae</taxon>
        <taxon>Streptophyta</taxon>
        <taxon>Embryophyta</taxon>
        <taxon>Tracheophyta</taxon>
        <taxon>Spermatophyta</taxon>
        <taxon>Magnoliopsida</taxon>
        <taxon>eudicotyledons</taxon>
        <taxon>Gunneridae</taxon>
        <taxon>Pentapetalae</taxon>
        <taxon>rosids</taxon>
        <taxon>fabids</taxon>
        <taxon>Fabales</taxon>
        <taxon>Fabaceae</taxon>
        <taxon>Papilionoideae</taxon>
        <taxon>50 kb inversion clade</taxon>
        <taxon>NPAAA clade</taxon>
        <taxon>indigoferoid/millettioid clade</taxon>
        <taxon>Phaseoleae</taxon>
        <taxon>Psophocarpus</taxon>
    </lineage>
</organism>